<keyword evidence="3" id="KW-1185">Reference proteome</keyword>
<organism evidence="2 3">
    <name type="scientific">Polynucleobacter meluiroseus</name>
    <dbReference type="NCBI Taxonomy" id="1938814"/>
    <lineage>
        <taxon>Bacteria</taxon>
        <taxon>Pseudomonadati</taxon>
        <taxon>Pseudomonadota</taxon>
        <taxon>Betaproteobacteria</taxon>
        <taxon>Burkholderiales</taxon>
        <taxon>Burkholderiaceae</taxon>
        <taxon>Polynucleobacter</taxon>
    </lineage>
</organism>
<dbReference type="GO" id="GO:0051301">
    <property type="term" value="P:cell division"/>
    <property type="evidence" value="ECO:0007669"/>
    <property type="project" value="UniProtKB-KW"/>
</dbReference>
<evidence type="ECO:0000313" key="3">
    <source>
        <dbReference type="Proteomes" id="UP000218069"/>
    </source>
</evidence>
<sequence>MSQQRIEVTLAGQKITLATSTEHEPLLRSACALVDEQIQLAITGGNRSIERASMMAAIKIAGDLITLKSSAPSPSPSSPSSIDDADALSELHAEVRSLEDHVDSLMQTFSLPGSPRPIVP</sequence>
<dbReference type="InterPro" id="IPR036192">
    <property type="entry name" value="Cell_div_ZapA-like_sf"/>
</dbReference>
<evidence type="ECO:0000256" key="1">
    <source>
        <dbReference type="SAM" id="MobiDB-lite"/>
    </source>
</evidence>
<name>A0A240E1D7_9BURK</name>
<accession>A0A240E1D7</accession>
<protein>
    <submittedName>
        <fullName evidence="2">Cell division protein ZapA</fullName>
    </submittedName>
</protein>
<dbReference type="Proteomes" id="UP000218069">
    <property type="component" value="Unassembled WGS sequence"/>
</dbReference>
<keyword evidence="2" id="KW-0131">Cell cycle</keyword>
<dbReference type="SUPFAM" id="SSF102829">
    <property type="entry name" value="Cell division protein ZapA-like"/>
    <property type="match status" value="1"/>
</dbReference>
<dbReference type="Pfam" id="PF05164">
    <property type="entry name" value="ZapA"/>
    <property type="match status" value="1"/>
</dbReference>
<evidence type="ECO:0000313" key="2">
    <source>
        <dbReference type="EMBL" id="SNX29255.1"/>
    </source>
</evidence>
<feature type="region of interest" description="Disordered" evidence="1">
    <location>
        <begin position="69"/>
        <end position="88"/>
    </location>
</feature>
<dbReference type="InterPro" id="IPR007838">
    <property type="entry name" value="Cell_div_ZapA-like"/>
</dbReference>
<reference evidence="3" key="1">
    <citation type="submission" date="2017-08" db="EMBL/GenBank/DDBJ databases">
        <authorList>
            <person name="Varghese N."/>
            <person name="Submissions S."/>
        </authorList>
    </citation>
    <scope>NUCLEOTIDE SEQUENCE [LARGE SCALE GENOMIC DNA]</scope>
    <source>
        <strain evidence="3">AP-Melu-1000-B4</strain>
    </source>
</reference>
<dbReference type="AlphaFoldDB" id="A0A240E1D7"/>
<proteinExistence type="predicted"/>
<keyword evidence="2" id="KW-0132">Cell division</keyword>
<gene>
    <name evidence="2" type="ORF">SAMN06295945_1623</name>
</gene>
<dbReference type="EMBL" id="OANS01000004">
    <property type="protein sequence ID" value="SNX29255.1"/>
    <property type="molecule type" value="Genomic_DNA"/>
</dbReference>